<name>N0BN42_9EURY</name>
<dbReference type="EMBL" id="CP005290">
    <property type="protein sequence ID" value="AGK62016.1"/>
    <property type="molecule type" value="Genomic_DNA"/>
</dbReference>
<protein>
    <submittedName>
        <fullName evidence="3">Outer membrane lipoprotein-sorting protein</fullName>
    </submittedName>
</protein>
<dbReference type="RefSeq" id="WP_015591612.1">
    <property type="nucleotide sequence ID" value="NC_021169.1"/>
</dbReference>
<evidence type="ECO:0000259" key="2">
    <source>
        <dbReference type="Pfam" id="PF17131"/>
    </source>
</evidence>
<keyword evidence="4" id="KW-1185">Reference proteome</keyword>
<dbReference type="SUPFAM" id="SSF89392">
    <property type="entry name" value="Prokaryotic lipoproteins and lipoprotein localization factors"/>
    <property type="match status" value="1"/>
</dbReference>
<evidence type="ECO:0000313" key="3">
    <source>
        <dbReference type="EMBL" id="AGK62016.1"/>
    </source>
</evidence>
<evidence type="ECO:0000313" key="4">
    <source>
        <dbReference type="Proteomes" id="UP000013307"/>
    </source>
</evidence>
<dbReference type="eggNOG" id="arCOG02470">
    <property type="taxonomic scope" value="Archaea"/>
</dbReference>
<sequence>MRGKLMLVLLALLSTVLLAGCTQMSAEEMARNIEEKYNAVKDFKGILRVTAEGKSGKMVMEYEYVFKKPNKVRMHNKEMGTLIVSNGEKMWIYDEKKNEVFVMDVGQYNQVNPDYGELVKDMLKRYDVKILGSEKVSGRDCYVVQLTPKDNESIEAKMWVDKEYWYPLKIEHSIGGIKSTVEYINVEFNTGVSDDEFQFTPPEGAKIKTEEDLGIKKFNSVEEAQKHVDFRILKPAYTAGYELKEVSLMFNSVSLMYAKKDKMLMITEAKGEELPKMQNAENVKVEDSEGLYAEIYGSSMLMFKKGDVVVTMTGMISKEELIKIAESMG</sequence>
<dbReference type="CDD" id="cd16329">
    <property type="entry name" value="LolA_like"/>
    <property type="match status" value="1"/>
</dbReference>
<dbReference type="Pfam" id="PF17131">
    <property type="entry name" value="LolA_like"/>
    <property type="match status" value="1"/>
</dbReference>
<dbReference type="OrthoDB" id="137725at2157"/>
<organism evidence="3 4">
    <name type="scientific">Archaeoglobus sulfaticallidus PM70-1</name>
    <dbReference type="NCBI Taxonomy" id="387631"/>
    <lineage>
        <taxon>Archaea</taxon>
        <taxon>Methanobacteriati</taxon>
        <taxon>Methanobacteriota</taxon>
        <taxon>Archaeoglobi</taxon>
        <taxon>Archaeoglobales</taxon>
        <taxon>Archaeoglobaceae</taxon>
        <taxon>Archaeoglobus</taxon>
    </lineage>
</organism>
<dbReference type="PANTHER" id="PTHR37507">
    <property type="entry name" value="SPORULATION PROTEIN YDCC"/>
    <property type="match status" value="1"/>
</dbReference>
<dbReference type="InterPro" id="IPR052944">
    <property type="entry name" value="Sporulation_related"/>
</dbReference>
<dbReference type="AlphaFoldDB" id="N0BN42"/>
<evidence type="ECO:0000259" key="1">
    <source>
        <dbReference type="Pfam" id="PF14285"/>
    </source>
</evidence>
<dbReference type="InterPro" id="IPR029046">
    <property type="entry name" value="LolA/LolB/LppX"/>
</dbReference>
<proteinExistence type="predicted"/>
<dbReference type="Pfam" id="PF14285">
    <property type="entry name" value="DUF4367"/>
    <property type="match status" value="1"/>
</dbReference>
<dbReference type="GeneID" id="15393689"/>
<dbReference type="Gene3D" id="2.50.20.10">
    <property type="entry name" value="Lipoprotein localisation LolA/LolB/LppX"/>
    <property type="match status" value="1"/>
</dbReference>
<dbReference type="KEGG" id="ast:Asulf_02054"/>
<feature type="domain" description="DUF4367" evidence="1">
    <location>
        <begin position="240"/>
        <end position="328"/>
    </location>
</feature>
<keyword evidence="3" id="KW-0449">Lipoprotein</keyword>
<dbReference type="PROSITE" id="PS51257">
    <property type="entry name" value="PROKAR_LIPOPROTEIN"/>
    <property type="match status" value="1"/>
</dbReference>
<reference evidence="3 4" key="1">
    <citation type="journal article" date="2013" name="Genome Announc.">
        <title>Complete Genome Sequence of the Thermophilic and Facultatively Chemolithoautotrophic Sulfate Reducer Archaeoglobus sulfaticallidus Strain PM70-1T.</title>
        <authorList>
            <person name="Stokke R."/>
            <person name="Hocking W.P."/>
            <person name="Steinsbu B.O."/>
            <person name="Steen I.H."/>
        </authorList>
    </citation>
    <scope>NUCLEOTIDE SEQUENCE [LARGE SCALE GENOMIC DNA]</scope>
    <source>
        <strain evidence="3">PM70-1</strain>
    </source>
</reference>
<feature type="domain" description="Uncharacterized protein TP-0789" evidence="2">
    <location>
        <begin position="77"/>
        <end position="171"/>
    </location>
</feature>
<gene>
    <name evidence="3" type="ORF">Asulf_02054</name>
</gene>
<dbReference type="HOGENOM" id="CLU_040882_2_0_2"/>
<dbReference type="InterPro" id="IPR033399">
    <property type="entry name" value="TP_0789-like"/>
</dbReference>
<dbReference type="Proteomes" id="UP000013307">
    <property type="component" value="Chromosome"/>
</dbReference>
<dbReference type="InterPro" id="IPR025377">
    <property type="entry name" value="DUF4367"/>
</dbReference>
<accession>N0BN42</accession>
<dbReference type="STRING" id="387631.Asulf_02054"/>
<dbReference type="PANTHER" id="PTHR37507:SF2">
    <property type="entry name" value="SPORULATION PROTEIN YDCC"/>
    <property type="match status" value="1"/>
</dbReference>